<gene>
    <name evidence="1" type="ORF">SAMN02745163_02305</name>
</gene>
<dbReference type="STRING" id="1121302.SAMN02745163_02305"/>
<dbReference type="OrthoDB" id="2986513at2"/>
<dbReference type="Proteomes" id="UP000184310">
    <property type="component" value="Unassembled WGS sequence"/>
</dbReference>
<evidence type="ECO:0000313" key="2">
    <source>
        <dbReference type="Proteomes" id="UP000184310"/>
    </source>
</evidence>
<name>A0A1M6KUY5_9CLOT</name>
<dbReference type="EMBL" id="FQZB01000009">
    <property type="protein sequence ID" value="SHJ62771.1"/>
    <property type="molecule type" value="Genomic_DNA"/>
</dbReference>
<proteinExistence type="predicted"/>
<protein>
    <submittedName>
        <fullName evidence="1">Putative sporulation protein YtxC</fullName>
    </submittedName>
</protein>
<organism evidence="1 2">
    <name type="scientific">Clostridium cavendishii DSM 21758</name>
    <dbReference type="NCBI Taxonomy" id="1121302"/>
    <lineage>
        <taxon>Bacteria</taxon>
        <taxon>Bacillati</taxon>
        <taxon>Bacillota</taxon>
        <taxon>Clostridia</taxon>
        <taxon>Eubacteriales</taxon>
        <taxon>Clostridiaceae</taxon>
        <taxon>Clostridium</taxon>
    </lineage>
</organism>
<dbReference type="Pfam" id="PF08812">
    <property type="entry name" value="YtxC"/>
    <property type="match status" value="1"/>
</dbReference>
<dbReference type="InterPro" id="IPR014199">
    <property type="entry name" value="Spore_YtxC"/>
</dbReference>
<evidence type="ECO:0000313" key="1">
    <source>
        <dbReference type="EMBL" id="SHJ62771.1"/>
    </source>
</evidence>
<dbReference type="NCBIfam" id="TIGR02834">
    <property type="entry name" value="spo_ytxC"/>
    <property type="match status" value="1"/>
</dbReference>
<dbReference type="RefSeq" id="WP_072987451.1">
    <property type="nucleotide sequence ID" value="NZ_FQZB01000009.1"/>
</dbReference>
<reference evidence="1 2" key="1">
    <citation type="submission" date="2016-11" db="EMBL/GenBank/DDBJ databases">
        <authorList>
            <person name="Jaros S."/>
            <person name="Januszkiewicz K."/>
            <person name="Wedrychowicz H."/>
        </authorList>
    </citation>
    <scope>NUCLEOTIDE SEQUENCE [LARGE SCALE GENOMIC DNA]</scope>
    <source>
        <strain evidence="1 2">DSM 21758</strain>
    </source>
</reference>
<dbReference type="AlphaFoldDB" id="A0A1M6KUY5"/>
<sequence>MLLMKLTYDGEQKFIEDIQEIRTLLKEKKVNVGIVESIEGNTHFVKLICDDDVYSKKVESIVDIYISNILYKIVIDNFRKQEMYEYLTDTYFFLKHEEIMEVEEKLMEALSFKGSISDETNIYCMNRVNNIVEKIKGCLEENREININGFLIFRMKDLVNDIELIIDKIVEKYMVEKEYKEFIKLLRYFVEIQDSKIEELNIIISKTGSYEITDNHGKDIFKDFISELAECKIGDSINIEDVIISGLITNAPKKIIIHKKENCTNEEFLDTIMNVFCERVEICNDCTLCTTKKIKI</sequence>
<accession>A0A1M6KUY5</accession>
<keyword evidence="2" id="KW-1185">Reference proteome</keyword>